<feature type="compositionally biased region" description="Basic and acidic residues" evidence="1">
    <location>
        <begin position="829"/>
        <end position="843"/>
    </location>
</feature>
<feature type="region of interest" description="Disordered" evidence="1">
    <location>
        <begin position="974"/>
        <end position="1029"/>
    </location>
</feature>
<evidence type="ECO:0000256" key="1">
    <source>
        <dbReference type="SAM" id="MobiDB-lite"/>
    </source>
</evidence>
<feature type="compositionally biased region" description="Polar residues" evidence="1">
    <location>
        <begin position="635"/>
        <end position="644"/>
    </location>
</feature>
<reference evidence="3 4" key="1">
    <citation type="journal article" date="2010" name="Nature">
        <title>The Ectocarpus genome and the independent evolution of multicellularity in brown algae.</title>
        <authorList>
            <person name="Cock J.M."/>
            <person name="Sterck L."/>
            <person name="Rouze P."/>
            <person name="Scornet D."/>
            <person name="Allen A.E."/>
            <person name="Amoutzias G."/>
            <person name="Anthouard V."/>
            <person name="Artiguenave F."/>
            <person name="Aury J.M."/>
            <person name="Badger J.H."/>
            <person name="Beszteri B."/>
            <person name="Billiau K."/>
            <person name="Bonnet E."/>
            <person name="Bothwell J.H."/>
            <person name="Bowler C."/>
            <person name="Boyen C."/>
            <person name="Brownlee C."/>
            <person name="Carrano C.J."/>
            <person name="Charrier B."/>
            <person name="Cho G.Y."/>
            <person name="Coelho S.M."/>
            <person name="Collen J."/>
            <person name="Corre E."/>
            <person name="Da Silva C."/>
            <person name="Delage L."/>
            <person name="Delaroque N."/>
            <person name="Dittami S.M."/>
            <person name="Doulbeau S."/>
            <person name="Elias M."/>
            <person name="Farnham G."/>
            <person name="Gachon C.M."/>
            <person name="Gschloessl B."/>
            <person name="Heesch S."/>
            <person name="Jabbari K."/>
            <person name="Jubin C."/>
            <person name="Kawai H."/>
            <person name="Kimura K."/>
            <person name="Kloareg B."/>
            <person name="Kupper F.C."/>
            <person name="Lang D."/>
            <person name="Le Bail A."/>
            <person name="Leblanc C."/>
            <person name="Lerouge P."/>
            <person name="Lohr M."/>
            <person name="Lopez P.J."/>
            <person name="Martens C."/>
            <person name="Maumus F."/>
            <person name="Michel G."/>
            <person name="Miranda-Saavedra D."/>
            <person name="Morales J."/>
            <person name="Moreau H."/>
            <person name="Motomura T."/>
            <person name="Nagasato C."/>
            <person name="Napoli C.A."/>
            <person name="Nelson D.R."/>
            <person name="Nyvall-Collen P."/>
            <person name="Peters A.F."/>
            <person name="Pommier C."/>
            <person name="Potin P."/>
            <person name="Poulain J."/>
            <person name="Quesneville H."/>
            <person name="Read B."/>
            <person name="Rensing S.A."/>
            <person name="Ritter A."/>
            <person name="Rousvoal S."/>
            <person name="Samanta M."/>
            <person name="Samson G."/>
            <person name="Schroeder D.C."/>
            <person name="Segurens B."/>
            <person name="Strittmatter M."/>
            <person name="Tonon T."/>
            <person name="Tregear J.W."/>
            <person name="Valentin K."/>
            <person name="von Dassow P."/>
            <person name="Yamagishi T."/>
            <person name="Van de Peer Y."/>
            <person name="Wincker P."/>
        </authorList>
    </citation>
    <scope>NUCLEOTIDE SEQUENCE [LARGE SCALE GENOMIC DNA]</scope>
    <source>
        <strain evidence="4">Ec32 / CCAP1310/4</strain>
    </source>
</reference>
<name>D7FI63_ECTSI</name>
<organism evidence="3 4">
    <name type="scientific">Ectocarpus siliculosus</name>
    <name type="common">Brown alga</name>
    <name type="synonym">Conferva siliculosa</name>
    <dbReference type="NCBI Taxonomy" id="2880"/>
    <lineage>
        <taxon>Eukaryota</taxon>
        <taxon>Sar</taxon>
        <taxon>Stramenopiles</taxon>
        <taxon>Ochrophyta</taxon>
        <taxon>PX clade</taxon>
        <taxon>Phaeophyceae</taxon>
        <taxon>Ectocarpales</taxon>
        <taxon>Ectocarpaceae</taxon>
        <taxon>Ectocarpus</taxon>
    </lineage>
</organism>
<dbReference type="eggNOG" id="ENOG502SE3H">
    <property type="taxonomic scope" value="Eukaryota"/>
</dbReference>
<sequence length="1463" mass="164214">MLRSILWLATVSRLPVATFAQDHNQDSQQRLGVIVPAYDGDLARAVSSLERWPVKCSPLTLKNADLVLYYAEEASSATASALDSISSTAGRCFSRTRVVYANLAEEDDIYPKGPSVMFYKMFLDENVRSSLSEYDALSIVEWDVLVASDNSFEELYHAAFRVNEEFWVKGSNLEGTSFHSSAEASEMWQVLGHINGNAIYNNDDPAFVEYVEYTRARWGYEHPYDVALWMTISDFPYSWPLYQRYSSKFVVTNLISYVGYEHVSHDTVSDAVAGKTLFIHGSSVEDGNVASYEAVASTATATVDVAKQTRGRKLTGSTPKWKTQEKWRSSKDDSIPKWKRNQKWQTSKDDKVPKWKTNQKWKNKLSDGACSSTCEYTSRDGTRGRVCDANCSTPDVYGTRGCNAKQGTYGEECRACFNDVDKARKQDTPENRSIMCSTKRPVEGYGRRLTADDESDPLRVARDLETLQEDASSPSGEEEHRQLSGSTPKWKSQEKWRTSKDDSIPKWKRNQKWQTNKDDKVPKWKNNQKWKNKLSDGACSSSCEYTSRDGTRGRVCDANCSTPDVYGTRGCNAKQGTYGEECRACFNDVDKARKQDTPENRSIICSNKRPVEGYGRRLTADDESDPLRVAHSLETLQEDASSPSGEEEHRQLSGSTPKWKSQEKWRTSKDDSIPKWKRNQKWQTSKDDKVPKWKTNQKWKNKLSDGACSSSCEYTSRDGTRGRVCDANCSTPDVYGTRGCNAKQGTYGEECRACFNDVDKARKQDTPENRSIMCSNKRPVEGYGRRLTANDESDPLRVARSLETLQEDASSPLEEEEHRQLSGSTPKWKSQEKWRTSKDDSIPKWKRNQKWQTSKDDKVPKWKTNQKWKNKFSDGACSSSCEYTSRDGTRGRVCDANCSTPDVYGTRGCNAKQGTYGEECRACFNDVDKARKQDTPENRSIMCSTKRPVEGYGRRLTADDESDPLRVGRSLETLQEDASSPSGEEEHRQLSGSTPKWKSQEKWRTSKDDSIPKWKRNQKWQTSKDDKVPKWKTNQKWKNKLSDGACSSTCEYTSRDGTRGRVCDANCSTPDVYGTRGCNAKQGTYGEECRACFNDVDKARKQDTPENRSIMCSTVMPVDVYGRRLTPDDGSRPLRVAKIFSVEDSEEEADDVEEELANVDVDREDVISFFEEAAERPYSQDLKRRNLCAFVGGRAGEEAMWDVTVKSILQFVPGMRVAIAAEAEGLDAYERSMGGLPGVTVSGTQNPATAALFADQYCGPGTALILYVEPGSVLSRPFTSKDTHSPRGDLLVVHTGSQGSYHDAQLRRRSASVLGFDAPSFTHGTDLMLPVGANEDLRESLGLRHGASLQHDGDWASMVALQELVEFDQFSAVPQVLAALAYSRDTPGVWFLDPQAWVGQHLFQEASIWNIPLVKPRYTCAIAPAQLEPGSPKTAEVLQSNLDFFSMGGKCANGLIDFVLPLE</sequence>
<dbReference type="EMBL" id="FN649760">
    <property type="protein sequence ID" value="CBJ28689.1"/>
    <property type="molecule type" value="Genomic_DNA"/>
</dbReference>
<feature type="compositionally biased region" description="Basic and acidic residues" evidence="1">
    <location>
        <begin position="660"/>
        <end position="674"/>
    </location>
</feature>
<protein>
    <submittedName>
        <fullName evidence="3">Uncharacterized protein</fullName>
    </submittedName>
</protein>
<evidence type="ECO:0000313" key="4">
    <source>
        <dbReference type="Proteomes" id="UP000002630"/>
    </source>
</evidence>
<feature type="compositionally biased region" description="Basic and acidic residues" evidence="1">
    <location>
        <begin position="322"/>
        <end position="336"/>
    </location>
</feature>
<dbReference type="OrthoDB" id="10383413at2759"/>
<feature type="signal peptide" evidence="2">
    <location>
        <begin position="1"/>
        <end position="20"/>
    </location>
</feature>
<feature type="region of interest" description="Disordered" evidence="1">
    <location>
        <begin position="312"/>
        <end position="353"/>
    </location>
</feature>
<evidence type="ECO:0000313" key="3">
    <source>
        <dbReference type="EMBL" id="CBJ28689.1"/>
    </source>
</evidence>
<feature type="compositionally biased region" description="Basic and acidic residues" evidence="1">
    <location>
        <begin position="998"/>
        <end position="1012"/>
    </location>
</feature>
<feature type="region of interest" description="Disordered" evidence="1">
    <location>
        <begin position="806"/>
        <end position="864"/>
    </location>
</feature>
<accession>D7FI63</accession>
<proteinExistence type="predicted"/>
<feature type="chain" id="PRO_5003095222" evidence="2">
    <location>
        <begin position="21"/>
        <end position="1463"/>
    </location>
</feature>
<dbReference type="Proteomes" id="UP000002630">
    <property type="component" value="Unassembled WGS sequence"/>
</dbReference>
<evidence type="ECO:0000256" key="2">
    <source>
        <dbReference type="SAM" id="SignalP"/>
    </source>
</evidence>
<gene>
    <name evidence="3" type="ORF">Esi_0117_0079</name>
</gene>
<feature type="region of interest" description="Disordered" evidence="1">
    <location>
        <begin position="467"/>
        <end position="523"/>
    </location>
</feature>
<dbReference type="InParanoid" id="D7FI63"/>
<keyword evidence="2" id="KW-0732">Signal</keyword>
<feature type="region of interest" description="Disordered" evidence="1">
    <location>
        <begin position="635"/>
        <end position="696"/>
    </location>
</feature>
<feature type="compositionally biased region" description="Basic and acidic residues" evidence="1">
    <location>
        <begin position="491"/>
        <end position="505"/>
    </location>
</feature>
<keyword evidence="4" id="KW-1185">Reference proteome</keyword>